<name>A0A2G1QMS6_9HYPH</name>
<organism evidence="2 3">
    <name type="scientific">Zhengella mangrovi</name>
    <dbReference type="NCBI Taxonomy" id="1982044"/>
    <lineage>
        <taxon>Bacteria</taxon>
        <taxon>Pseudomonadati</taxon>
        <taxon>Pseudomonadota</taxon>
        <taxon>Alphaproteobacteria</taxon>
        <taxon>Hyphomicrobiales</taxon>
        <taxon>Notoacmeibacteraceae</taxon>
        <taxon>Zhengella</taxon>
    </lineage>
</organism>
<reference evidence="2 3" key="1">
    <citation type="submission" date="2017-10" db="EMBL/GenBank/DDBJ databases">
        <title>Sedimentibacterium mangrovi gen. nov., sp. nov., a novel member of family Phyllobacteriacea isolated from mangrove sediment.</title>
        <authorList>
            <person name="Liao H."/>
            <person name="Tian Y."/>
        </authorList>
    </citation>
    <scope>NUCLEOTIDE SEQUENCE [LARGE SCALE GENOMIC DNA]</scope>
    <source>
        <strain evidence="2 3">X9-2-2</strain>
    </source>
</reference>
<sequence>MTTLTARGMQVEREGDGDAVLMIHGLGGTSNTWQPLLPALSGMDVIRPDLPGAGRSAVPDGPIDVALLVSSLAAMLDDLAIASAHVVGHSFGTLVAQHLGMKRPDLVRSLLLFGPIIEPADAARERLRGRAKLVREKGMAAVADQVTAGGMATGAAETDAAAFAFVRESHMRQSAEGFARSCEALAGARRADPAALRMPVMIVTGEEDGVSPPQAAWQLSEDIGGAPVRILPACGHWAPLEKPDECKRIATAFLREGLNQ</sequence>
<evidence type="ECO:0000259" key="1">
    <source>
        <dbReference type="Pfam" id="PF00561"/>
    </source>
</evidence>
<protein>
    <submittedName>
        <fullName evidence="2">Alpha/beta hydrolase</fullName>
    </submittedName>
</protein>
<gene>
    <name evidence="2" type="ORF">CSC94_12145</name>
</gene>
<dbReference type="GO" id="GO:0016020">
    <property type="term" value="C:membrane"/>
    <property type="evidence" value="ECO:0007669"/>
    <property type="project" value="TreeGrafter"/>
</dbReference>
<dbReference type="EMBL" id="PDVP01000006">
    <property type="protein sequence ID" value="PHP66847.1"/>
    <property type="molecule type" value="Genomic_DNA"/>
</dbReference>
<dbReference type="GO" id="GO:0047372">
    <property type="term" value="F:monoacylglycerol lipase activity"/>
    <property type="evidence" value="ECO:0007669"/>
    <property type="project" value="TreeGrafter"/>
</dbReference>
<dbReference type="PRINTS" id="PR00111">
    <property type="entry name" value="ABHYDROLASE"/>
</dbReference>
<keyword evidence="3" id="KW-1185">Reference proteome</keyword>
<dbReference type="PRINTS" id="PR00412">
    <property type="entry name" value="EPOXHYDRLASE"/>
</dbReference>
<dbReference type="SUPFAM" id="SSF53474">
    <property type="entry name" value="alpha/beta-Hydrolases"/>
    <property type="match status" value="1"/>
</dbReference>
<feature type="domain" description="AB hydrolase-1" evidence="1">
    <location>
        <begin position="19"/>
        <end position="243"/>
    </location>
</feature>
<dbReference type="Gene3D" id="3.40.50.1820">
    <property type="entry name" value="alpha/beta hydrolase"/>
    <property type="match status" value="1"/>
</dbReference>
<dbReference type="RefSeq" id="WP_099306614.1">
    <property type="nucleotide sequence ID" value="NZ_PDVP01000006.1"/>
</dbReference>
<dbReference type="Proteomes" id="UP000221168">
    <property type="component" value="Unassembled WGS sequence"/>
</dbReference>
<dbReference type="AlphaFoldDB" id="A0A2G1QMS6"/>
<dbReference type="GO" id="GO:0046464">
    <property type="term" value="P:acylglycerol catabolic process"/>
    <property type="evidence" value="ECO:0007669"/>
    <property type="project" value="TreeGrafter"/>
</dbReference>
<keyword evidence="2" id="KW-0378">Hydrolase</keyword>
<dbReference type="PANTHER" id="PTHR43798:SF5">
    <property type="entry name" value="MONOACYLGLYCEROL LIPASE ABHD6"/>
    <property type="match status" value="1"/>
</dbReference>
<dbReference type="InterPro" id="IPR029058">
    <property type="entry name" value="AB_hydrolase_fold"/>
</dbReference>
<evidence type="ECO:0000313" key="3">
    <source>
        <dbReference type="Proteomes" id="UP000221168"/>
    </source>
</evidence>
<dbReference type="InterPro" id="IPR000073">
    <property type="entry name" value="AB_hydrolase_1"/>
</dbReference>
<dbReference type="Pfam" id="PF00561">
    <property type="entry name" value="Abhydrolase_1"/>
    <property type="match status" value="1"/>
</dbReference>
<dbReference type="PANTHER" id="PTHR43798">
    <property type="entry name" value="MONOACYLGLYCEROL LIPASE"/>
    <property type="match status" value="1"/>
</dbReference>
<dbReference type="OrthoDB" id="9804723at2"/>
<comment type="caution">
    <text evidence="2">The sequence shown here is derived from an EMBL/GenBank/DDBJ whole genome shotgun (WGS) entry which is preliminary data.</text>
</comment>
<proteinExistence type="predicted"/>
<accession>A0A2G1QMS6</accession>
<dbReference type="InterPro" id="IPR000639">
    <property type="entry name" value="Epox_hydrolase-like"/>
</dbReference>
<dbReference type="InterPro" id="IPR050266">
    <property type="entry name" value="AB_hydrolase_sf"/>
</dbReference>
<evidence type="ECO:0000313" key="2">
    <source>
        <dbReference type="EMBL" id="PHP66847.1"/>
    </source>
</evidence>